<feature type="region of interest" description="Disordered" evidence="1">
    <location>
        <begin position="40"/>
        <end position="62"/>
    </location>
</feature>
<reference evidence="2" key="2">
    <citation type="submission" date="2023-05" db="EMBL/GenBank/DDBJ databases">
        <authorList>
            <consortium name="Lawrence Berkeley National Laboratory"/>
            <person name="Steindorff A."/>
            <person name="Hensen N."/>
            <person name="Bonometti L."/>
            <person name="Westerberg I."/>
            <person name="Brannstrom I.O."/>
            <person name="Guillou S."/>
            <person name="Cros-Aarteil S."/>
            <person name="Calhoun S."/>
            <person name="Haridas S."/>
            <person name="Kuo A."/>
            <person name="Mondo S."/>
            <person name="Pangilinan J."/>
            <person name="Riley R."/>
            <person name="Labutti K."/>
            <person name="Andreopoulos B."/>
            <person name="Lipzen A."/>
            <person name="Chen C."/>
            <person name="Yanf M."/>
            <person name="Daum C."/>
            <person name="Ng V."/>
            <person name="Clum A."/>
            <person name="Ohm R."/>
            <person name="Martin F."/>
            <person name="Silar P."/>
            <person name="Natvig D."/>
            <person name="Lalanne C."/>
            <person name="Gautier V."/>
            <person name="Ament-Velasquez S.L."/>
            <person name="Kruys A."/>
            <person name="Hutchinson M.I."/>
            <person name="Powell A.J."/>
            <person name="Barry K."/>
            <person name="Miller A.N."/>
            <person name="Grigoriev I.V."/>
            <person name="Debuchy R."/>
            <person name="Gladieux P."/>
            <person name="Thoren M.H."/>
            <person name="Johannesson H."/>
        </authorList>
    </citation>
    <scope>NUCLEOTIDE SEQUENCE</scope>
    <source>
        <strain evidence="2">CBS 359.72</strain>
    </source>
</reference>
<evidence type="ECO:0000256" key="1">
    <source>
        <dbReference type="SAM" id="MobiDB-lite"/>
    </source>
</evidence>
<gene>
    <name evidence="2" type="ORF">C7999DRAFT_18418</name>
</gene>
<protein>
    <submittedName>
        <fullName evidence="2">Uncharacterized protein</fullName>
    </submittedName>
</protein>
<dbReference type="AlphaFoldDB" id="A0AAN7CJE3"/>
<name>A0AAN7CJE3_9PEZI</name>
<proteinExistence type="predicted"/>
<evidence type="ECO:0000313" key="2">
    <source>
        <dbReference type="EMBL" id="KAK4243201.1"/>
    </source>
</evidence>
<dbReference type="EMBL" id="MU857851">
    <property type="protein sequence ID" value="KAK4243201.1"/>
    <property type="molecule type" value="Genomic_DNA"/>
</dbReference>
<sequence length="300" mass="34257">MEIDQGPDLDCSHNAYHEFPTGSNFRPEHFQSEWNNSHRRYKTQRGESPFTAGARATPGFKPRNLLHRPENLARVTSLIYRLLGHNPIESFAINCEKTLANWISLLRETTPPHNVSSSDPRWAGAFKVLDSIITGRQGEYLLRRLAYVQLTRLFASLEAVIKSDRDNGRIHREPYYTNAHIAMDIYMSAQERDSNTGELRRKLRQGRRRFSRRWSDLAILAPLFVLIYSDAAEVIINDFKKTDGAALKLVATRILETCPDQLMVICTHLTEAAETAASNPSCDIRQFVAAQIRQFFAPLN</sequence>
<organism evidence="2 3">
    <name type="scientific">Corynascus novoguineensis</name>
    <dbReference type="NCBI Taxonomy" id="1126955"/>
    <lineage>
        <taxon>Eukaryota</taxon>
        <taxon>Fungi</taxon>
        <taxon>Dikarya</taxon>
        <taxon>Ascomycota</taxon>
        <taxon>Pezizomycotina</taxon>
        <taxon>Sordariomycetes</taxon>
        <taxon>Sordariomycetidae</taxon>
        <taxon>Sordariales</taxon>
        <taxon>Chaetomiaceae</taxon>
        <taxon>Corynascus</taxon>
    </lineage>
</organism>
<dbReference type="Proteomes" id="UP001303647">
    <property type="component" value="Unassembled WGS sequence"/>
</dbReference>
<comment type="caution">
    <text evidence="2">The sequence shown here is derived from an EMBL/GenBank/DDBJ whole genome shotgun (WGS) entry which is preliminary data.</text>
</comment>
<keyword evidence="3" id="KW-1185">Reference proteome</keyword>
<accession>A0AAN7CJE3</accession>
<evidence type="ECO:0000313" key="3">
    <source>
        <dbReference type="Proteomes" id="UP001303647"/>
    </source>
</evidence>
<reference evidence="2" key="1">
    <citation type="journal article" date="2023" name="Mol. Phylogenet. Evol.">
        <title>Genome-scale phylogeny and comparative genomics of the fungal order Sordariales.</title>
        <authorList>
            <person name="Hensen N."/>
            <person name="Bonometti L."/>
            <person name="Westerberg I."/>
            <person name="Brannstrom I.O."/>
            <person name="Guillou S."/>
            <person name="Cros-Aarteil S."/>
            <person name="Calhoun S."/>
            <person name="Haridas S."/>
            <person name="Kuo A."/>
            <person name="Mondo S."/>
            <person name="Pangilinan J."/>
            <person name="Riley R."/>
            <person name="LaButti K."/>
            <person name="Andreopoulos B."/>
            <person name="Lipzen A."/>
            <person name="Chen C."/>
            <person name="Yan M."/>
            <person name="Daum C."/>
            <person name="Ng V."/>
            <person name="Clum A."/>
            <person name="Steindorff A."/>
            <person name="Ohm R.A."/>
            <person name="Martin F."/>
            <person name="Silar P."/>
            <person name="Natvig D.O."/>
            <person name="Lalanne C."/>
            <person name="Gautier V."/>
            <person name="Ament-Velasquez S.L."/>
            <person name="Kruys A."/>
            <person name="Hutchinson M.I."/>
            <person name="Powell A.J."/>
            <person name="Barry K."/>
            <person name="Miller A.N."/>
            <person name="Grigoriev I.V."/>
            <person name="Debuchy R."/>
            <person name="Gladieux P."/>
            <person name="Hiltunen Thoren M."/>
            <person name="Johannesson H."/>
        </authorList>
    </citation>
    <scope>NUCLEOTIDE SEQUENCE</scope>
    <source>
        <strain evidence="2">CBS 359.72</strain>
    </source>
</reference>